<keyword evidence="2" id="KW-1185">Reference proteome</keyword>
<dbReference type="Proteomes" id="UP001055879">
    <property type="component" value="Linkage Group LG06"/>
</dbReference>
<protein>
    <submittedName>
        <fullName evidence="1">Uncharacterized protein</fullName>
    </submittedName>
</protein>
<comment type="caution">
    <text evidence="1">The sequence shown here is derived from an EMBL/GenBank/DDBJ whole genome shotgun (WGS) entry which is preliminary data.</text>
</comment>
<accession>A0ACB9BBX9</accession>
<organism evidence="1 2">
    <name type="scientific">Arctium lappa</name>
    <name type="common">Greater burdock</name>
    <name type="synonym">Lappa major</name>
    <dbReference type="NCBI Taxonomy" id="4217"/>
    <lineage>
        <taxon>Eukaryota</taxon>
        <taxon>Viridiplantae</taxon>
        <taxon>Streptophyta</taxon>
        <taxon>Embryophyta</taxon>
        <taxon>Tracheophyta</taxon>
        <taxon>Spermatophyta</taxon>
        <taxon>Magnoliopsida</taxon>
        <taxon>eudicotyledons</taxon>
        <taxon>Gunneridae</taxon>
        <taxon>Pentapetalae</taxon>
        <taxon>asterids</taxon>
        <taxon>campanulids</taxon>
        <taxon>Asterales</taxon>
        <taxon>Asteraceae</taxon>
        <taxon>Carduoideae</taxon>
        <taxon>Cardueae</taxon>
        <taxon>Arctiinae</taxon>
        <taxon>Arctium</taxon>
    </lineage>
</organism>
<proteinExistence type="predicted"/>
<reference evidence="2" key="1">
    <citation type="journal article" date="2022" name="Mol. Ecol. Resour.">
        <title>The genomes of chicory, endive, great burdock and yacon provide insights into Asteraceae palaeo-polyploidization history and plant inulin production.</title>
        <authorList>
            <person name="Fan W."/>
            <person name="Wang S."/>
            <person name="Wang H."/>
            <person name="Wang A."/>
            <person name="Jiang F."/>
            <person name="Liu H."/>
            <person name="Zhao H."/>
            <person name="Xu D."/>
            <person name="Zhang Y."/>
        </authorList>
    </citation>
    <scope>NUCLEOTIDE SEQUENCE [LARGE SCALE GENOMIC DNA]</scope>
    <source>
        <strain evidence="2">cv. Niubang</strain>
    </source>
</reference>
<reference evidence="1 2" key="2">
    <citation type="journal article" date="2022" name="Mol. Ecol. Resour.">
        <title>The genomes of chicory, endive, great burdock and yacon provide insights into Asteraceae paleo-polyploidization history and plant inulin production.</title>
        <authorList>
            <person name="Fan W."/>
            <person name="Wang S."/>
            <person name="Wang H."/>
            <person name="Wang A."/>
            <person name="Jiang F."/>
            <person name="Liu H."/>
            <person name="Zhao H."/>
            <person name="Xu D."/>
            <person name="Zhang Y."/>
        </authorList>
    </citation>
    <scope>NUCLEOTIDE SEQUENCE [LARGE SCALE GENOMIC DNA]</scope>
    <source>
        <strain evidence="2">cv. Niubang</strain>
    </source>
</reference>
<evidence type="ECO:0000313" key="1">
    <source>
        <dbReference type="EMBL" id="KAI3719736.1"/>
    </source>
</evidence>
<name>A0ACB9BBX9_ARCLA</name>
<sequence length="179" mass="20065">MFLLLPFILVFLVSYLCSMLFYLSSRLGMIVITAKDDLRRLHCGGQRNTGCWISSSEEKLRRPFLKQPAVYQSGCASHRVRWLEQVSALCSFFLHLPSLFKPPFSLIFFPRMFDVLGLMRARQTEFGGFQDVVDMVKEPAAGDIRGLAGSCPPTRALLGGKGRADSMSTCLQRYGGVRS</sequence>
<dbReference type="EMBL" id="CM042052">
    <property type="protein sequence ID" value="KAI3719736.1"/>
    <property type="molecule type" value="Genomic_DNA"/>
</dbReference>
<evidence type="ECO:0000313" key="2">
    <source>
        <dbReference type="Proteomes" id="UP001055879"/>
    </source>
</evidence>
<gene>
    <name evidence="1" type="ORF">L6452_20640</name>
</gene>